<organism evidence="1 2">
    <name type="scientific">Colletotrichum sojae</name>
    <dbReference type="NCBI Taxonomy" id="2175907"/>
    <lineage>
        <taxon>Eukaryota</taxon>
        <taxon>Fungi</taxon>
        <taxon>Dikarya</taxon>
        <taxon>Ascomycota</taxon>
        <taxon>Pezizomycotina</taxon>
        <taxon>Sordariomycetes</taxon>
        <taxon>Hypocreomycetidae</taxon>
        <taxon>Glomerellales</taxon>
        <taxon>Glomerellaceae</taxon>
        <taxon>Colletotrichum</taxon>
        <taxon>Colletotrichum orchidearum species complex</taxon>
    </lineage>
</organism>
<proteinExistence type="predicted"/>
<accession>A0A8H6J9J9</accession>
<dbReference type="EMBL" id="WIGN01000107">
    <property type="protein sequence ID" value="KAF6809084.1"/>
    <property type="molecule type" value="Genomic_DNA"/>
</dbReference>
<dbReference type="AlphaFoldDB" id="A0A8H6J9J9"/>
<comment type="caution">
    <text evidence="1">The sequence shown here is derived from an EMBL/GenBank/DDBJ whole genome shotgun (WGS) entry which is preliminary data.</text>
</comment>
<dbReference type="Proteomes" id="UP000652219">
    <property type="component" value="Unassembled WGS sequence"/>
</dbReference>
<reference evidence="1 2" key="1">
    <citation type="journal article" date="2020" name="Phytopathology">
        <title>Genome Sequence Resources of Colletotrichum truncatum, C. plurivorum, C. musicola, and C. sojae: Four Species Pathogenic to Soybean (Glycine max).</title>
        <authorList>
            <person name="Rogerio F."/>
            <person name="Boufleur T.R."/>
            <person name="Ciampi-Guillardi M."/>
            <person name="Sukno S.A."/>
            <person name="Thon M.R."/>
            <person name="Massola Junior N.S."/>
            <person name="Baroncelli R."/>
        </authorList>
    </citation>
    <scope>NUCLEOTIDE SEQUENCE [LARGE SCALE GENOMIC DNA]</scope>
    <source>
        <strain evidence="1 2">LFN0009</strain>
    </source>
</reference>
<keyword evidence="2" id="KW-1185">Reference proteome</keyword>
<sequence>MLLSVGSWYDQNARRMHIDDDDVFEDEEEARKTSDLYDDFANCANAAEKAAAQASIDRELPLLPRQQPTIPRLRSPDVALLSTDVQFFTRTGFESEEDRVDEAWYLAGHDAMADMAEFEDRDD</sequence>
<gene>
    <name evidence="1" type="ORF">CSOJ01_07153</name>
</gene>
<name>A0A8H6J9J9_9PEZI</name>
<evidence type="ECO:0000313" key="1">
    <source>
        <dbReference type="EMBL" id="KAF6809084.1"/>
    </source>
</evidence>
<protein>
    <submittedName>
        <fullName evidence="1">Uncharacterized protein</fullName>
    </submittedName>
</protein>
<evidence type="ECO:0000313" key="2">
    <source>
        <dbReference type="Proteomes" id="UP000652219"/>
    </source>
</evidence>